<evidence type="ECO:0008006" key="4">
    <source>
        <dbReference type="Google" id="ProtNLM"/>
    </source>
</evidence>
<keyword evidence="3" id="KW-1185">Reference proteome</keyword>
<evidence type="ECO:0000313" key="3">
    <source>
        <dbReference type="Proteomes" id="UP000062963"/>
    </source>
</evidence>
<organism evidence="2 3">
    <name type="scientific">Spiroplasma kunkelii CR2-3x</name>
    <dbReference type="NCBI Taxonomy" id="273035"/>
    <lineage>
        <taxon>Bacteria</taxon>
        <taxon>Bacillati</taxon>
        <taxon>Mycoplasmatota</taxon>
        <taxon>Mollicutes</taxon>
        <taxon>Entomoplasmatales</taxon>
        <taxon>Spiroplasmataceae</taxon>
        <taxon>Spiroplasma</taxon>
    </lineage>
</organism>
<protein>
    <recommendedName>
        <fullName evidence="4">Spiroplasmavirus-related protein</fullName>
    </recommendedName>
</protein>
<proteinExistence type="predicted"/>
<reference evidence="2 3" key="1">
    <citation type="journal article" date="2015" name="Genome Announc.">
        <title>Complete Genome Sequence of Spiroplasma kunkelii Strain CR2-3x, Causal Agent of Corn Stunt Disease in Zea mays L.</title>
        <authorList>
            <person name="Davis R.E."/>
            <person name="Shao J."/>
            <person name="Dally E.L."/>
            <person name="Zhao Y."/>
            <person name="Gasparich G.E."/>
            <person name="Gaynor B.J."/>
            <person name="Athey J.C."/>
            <person name="Harrison N.A."/>
            <person name="Donofrio N."/>
        </authorList>
    </citation>
    <scope>NUCLEOTIDE SEQUENCE [LARGE SCALE GENOMIC DNA]</scope>
    <source>
        <strain evidence="2 3">CR2-3x</strain>
    </source>
</reference>
<evidence type="ECO:0000313" key="2">
    <source>
        <dbReference type="EMBL" id="ALA97537.1"/>
    </source>
</evidence>
<dbReference type="KEGG" id="skn:SKUN_00644"/>
<dbReference type="PATRIC" id="fig|273035.7.peg.775"/>
<dbReference type="OrthoDB" id="29904at544448"/>
<name>A0A0K2JGI8_SPIKU</name>
<accession>A0A0K2JGI8</accession>
<feature type="region of interest" description="Disordered" evidence="1">
    <location>
        <begin position="25"/>
        <end position="52"/>
    </location>
</feature>
<dbReference type="InterPro" id="IPR054816">
    <property type="entry name" value="Lipoprotein_mollicutes-type_CS"/>
</dbReference>
<gene>
    <name evidence="2" type="ORF">SKUN_00644</name>
</gene>
<dbReference type="AlphaFoldDB" id="A0A0K2JGI8"/>
<dbReference type="NCBIfam" id="NF038029">
    <property type="entry name" value="LP_plasma"/>
    <property type="match status" value="1"/>
</dbReference>
<dbReference type="RefSeq" id="WP_053390790.1">
    <property type="nucleotide sequence ID" value="NZ_CP010899.1"/>
</dbReference>
<dbReference type="Proteomes" id="UP000062963">
    <property type="component" value="Chromosome"/>
</dbReference>
<feature type="compositionally biased region" description="Basic and acidic residues" evidence="1">
    <location>
        <begin position="25"/>
        <end position="38"/>
    </location>
</feature>
<dbReference type="PROSITE" id="PS51257">
    <property type="entry name" value="PROKAR_LIPOPROTEIN"/>
    <property type="match status" value="1"/>
</dbReference>
<evidence type="ECO:0000256" key="1">
    <source>
        <dbReference type="SAM" id="MobiDB-lite"/>
    </source>
</evidence>
<dbReference type="EMBL" id="CP010899">
    <property type="protein sequence ID" value="ALA97537.1"/>
    <property type="molecule type" value="Genomic_DNA"/>
</dbReference>
<sequence length="136" mass="15810">MKKWINILGTIGLTATSTTTLISCEKSEKPNNNKEENKPIIPTPEAQQPPENSNWKLITNKYIPRDTGWYIIVYKSFNQWRIEKINSSKNFGNETGYDMDIIYKWNLNNEPMNSQLPTINEKTGKITNWKEQKGTK</sequence>